<accession>A0A382RJ05</accession>
<dbReference type="InterPro" id="IPR015919">
    <property type="entry name" value="Cadherin-like_sf"/>
</dbReference>
<sequence length="320" mass="32699">DTDTDALDGGDSVTDTLTMVASDGAATASHDVVVTVNGDDDAPTSSTPSTQAGTEDNTFTGYAVADFPFADVDTDDSALISITVTVVESTGDLERSTDGSSWTDVAANDVILNAHIQHLRLAPVADAVADITFTFTVQDGTQSSSAYVMTTSFANENDAPTVANAQANFNQAEDAALSYQFATNVFTDADSGDSCTYTSTDTGGSALPSWLTFTAGTRTYSGTPLNANVGALNVRTTCTDGSSAAVNDDFTITVTNTNDVPTSTSFTVTTAEDTEHVFTANEFGYADVDSGDALISAVLQAASAGTLWVDDGGGGGTADD</sequence>
<evidence type="ECO:0000313" key="3">
    <source>
        <dbReference type="EMBL" id="SVC97663.1"/>
    </source>
</evidence>
<name>A0A382RJ05_9ZZZZ</name>
<dbReference type="InterPro" id="IPR006644">
    <property type="entry name" value="Cadg"/>
</dbReference>
<evidence type="ECO:0000259" key="2">
    <source>
        <dbReference type="SMART" id="SM00736"/>
    </source>
</evidence>
<proteinExistence type="predicted"/>
<dbReference type="InterPro" id="IPR013783">
    <property type="entry name" value="Ig-like_fold"/>
</dbReference>
<feature type="region of interest" description="Disordered" evidence="1">
    <location>
        <begin position="37"/>
        <end position="56"/>
    </location>
</feature>
<dbReference type="SMART" id="SM00736">
    <property type="entry name" value="CADG"/>
    <property type="match status" value="1"/>
</dbReference>
<evidence type="ECO:0000256" key="1">
    <source>
        <dbReference type="SAM" id="MobiDB-lite"/>
    </source>
</evidence>
<dbReference type="Pfam" id="PF05345">
    <property type="entry name" value="He_PIG"/>
    <property type="match status" value="1"/>
</dbReference>
<reference evidence="3" key="1">
    <citation type="submission" date="2018-05" db="EMBL/GenBank/DDBJ databases">
        <authorList>
            <person name="Lanie J.A."/>
            <person name="Ng W.-L."/>
            <person name="Kazmierczak K.M."/>
            <person name="Andrzejewski T.M."/>
            <person name="Davidsen T.M."/>
            <person name="Wayne K.J."/>
            <person name="Tettelin H."/>
            <person name="Glass J.I."/>
            <person name="Rusch D."/>
            <person name="Podicherti R."/>
            <person name="Tsui H.-C.T."/>
            <person name="Winkler M.E."/>
        </authorList>
    </citation>
    <scope>NUCLEOTIDE SEQUENCE</scope>
</reference>
<organism evidence="3">
    <name type="scientific">marine metagenome</name>
    <dbReference type="NCBI Taxonomy" id="408172"/>
    <lineage>
        <taxon>unclassified sequences</taxon>
        <taxon>metagenomes</taxon>
        <taxon>ecological metagenomes</taxon>
    </lineage>
</organism>
<protein>
    <recommendedName>
        <fullName evidence="2">Dystroglycan-type cadherin-like domain-containing protein</fullName>
    </recommendedName>
</protein>
<feature type="domain" description="Dystroglycan-type cadherin-like" evidence="2">
    <location>
        <begin position="161"/>
        <end position="261"/>
    </location>
</feature>
<gene>
    <name evidence="3" type="ORF">METZ01_LOCUS350517</name>
</gene>
<feature type="non-terminal residue" evidence="3">
    <location>
        <position position="1"/>
    </location>
</feature>
<dbReference type="InterPro" id="IPR010221">
    <property type="entry name" value="VCBS_dom"/>
</dbReference>
<dbReference type="GO" id="GO:0005509">
    <property type="term" value="F:calcium ion binding"/>
    <property type="evidence" value="ECO:0007669"/>
    <property type="project" value="InterPro"/>
</dbReference>
<feature type="non-terminal residue" evidence="3">
    <location>
        <position position="320"/>
    </location>
</feature>
<dbReference type="EMBL" id="UINC01122071">
    <property type="protein sequence ID" value="SVC97663.1"/>
    <property type="molecule type" value="Genomic_DNA"/>
</dbReference>
<dbReference type="AlphaFoldDB" id="A0A382RJ05"/>
<dbReference type="Gene3D" id="2.60.40.10">
    <property type="entry name" value="Immunoglobulins"/>
    <property type="match status" value="1"/>
</dbReference>
<dbReference type="SUPFAM" id="SSF49313">
    <property type="entry name" value="Cadherin-like"/>
    <property type="match status" value="1"/>
</dbReference>
<feature type="compositionally biased region" description="Polar residues" evidence="1">
    <location>
        <begin position="43"/>
        <end position="56"/>
    </location>
</feature>
<dbReference type="GO" id="GO:0016020">
    <property type="term" value="C:membrane"/>
    <property type="evidence" value="ECO:0007669"/>
    <property type="project" value="InterPro"/>
</dbReference>
<dbReference type="NCBIfam" id="TIGR01965">
    <property type="entry name" value="VCBS_repeat"/>
    <property type="match status" value="1"/>
</dbReference>